<gene>
    <name evidence="1" type="ORF">ACFO3I_18070</name>
</gene>
<reference evidence="2" key="1">
    <citation type="journal article" date="2019" name="Int. J. Syst. Evol. Microbiol.">
        <title>The Global Catalogue of Microorganisms (GCM) 10K type strain sequencing project: providing services to taxonomists for standard genome sequencing and annotation.</title>
        <authorList>
            <consortium name="The Broad Institute Genomics Platform"/>
            <consortium name="The Broad Institute Genome Sequencing Center for Infectious Disease"/>
            <person name="Wu L."/>
            <person name="Ma J."/>
        </authorList>
    </citation>
    <scope>NUCLEOTIDE SEQUENCE [LARGE SCALE GENOMIC DNA]</scope>
    <source>
        <strain evidence="2">DT28</strain>
    </source>
</reference>
<dbReference type="EMBL" id="JBHSGB010000017">
    <property type="protein sequence ID" value="MFC4656931.1"/>
    <property type="molecule type" value="Genomic_DNA"/>
</dbReference>
<dbReference type="Gene3D" id="3.40.50.150">
    <property type="entry name" value="Vaccinia Virus protein VP39"/>
    <property type="match status" value="1"/>
</dbReference>
<keyword evidence="2" id="KW-1185">Reference proteome</keyword>
<feature type="non-terminal residue" evidence="1">
    <location>
        <position position="1"/>
    </location>
</feature>
<comment type="caution">
    <text evidence="1">The sequence shown here is derived from an EMBL/GenBank/DDBJ whole genome shotgun (WGS) entry which is preliminary data.</text>
</comment>
<protein>
    <submittedName>
        <fullName evidence="1">Uncharacterized protein</fullName>
    </submittedName>
</protein>
<evidence type="ECO:0000313" key="1">
    <source>
        <dbReference type="EMBL" id="MFC4656931.1"/>
    </source>
</evidence>
<evidence type="ECO:0000313" key="2">
    <source>
        <dbReference type="Proteomes" id="UP001595962"/>
    </source>
</evidence>
<dbReference type="SUPFAM" id="SSF53335">
    <property type="entry name" value="S-adenosyl-L-methionine-dependent methyltransferases"/>
    <property type="match status" value="1"/>
</dbReference>
<dbReference type="RefSeq" id="WP_377336470.1">
    <property type="nucleotide sequence ID" value="NZ_JBHSGB010000017.1"/>
</dbReference>
<accession>A0ABV9JRM5</accession>
<dbReference type="InterPro" id="IPR029063">
    <property type="entry name" value="SAM-dependent_MTases_sf"/>
</dbReference>
<proteinExistence type="predicted"/>
<name>A0ABV9JRM5_9GAMM</name>
<sequence>GGGGCRVHVFEERIHQYANLCRNLAHWQLADCVTPVCAGIWSGTGLYTTSHEGSSGTLYFADTKAVSECKGTVVTNAHQAYRLDDYLAKQHFTPTLIECGRPGFASHIIAGAEQTIKSLKPKLILVDSPWNDWLALVKQWVPQYKVYYTEAGRKNAAAFLLTL</sequence>
<dbReference type="Proteomes" id="UP001595962">
    <property type="component" value="Unassembled WGS sequence"/>
</dbReference>
<organism evidence="1 2">
    <name type="scientific">Rheinheimera marina</name>
    <dbReference type="NCBI Taxonomy" id="1774958"/>
    <lineage>
        <taxon>Bacteria</taxon>
        <taxon>Pseudomonadati</taxon>
        <taxon>Pseudomonadota</taxon>
        <taxon>Gammaproteobacteria</taxon>
        <taxon>Chromatiales</taxon>
        <taxon>Chromatiaceae</taxon>
        <taxon>Rheinheimera</taxon>
    </lineage>
</organism>